<organism evidence="1">
    <name type="scientific">Arundo donax</name>
    <name type="common">Giant reed</name>
    <name type="synonym">Donax arundinaceus</name>
    <dbReference type="NCBI Taxonomy" id="35708"/>
    <lineage>
        <taxon>Eukaryota</taxon>
        <taxon>Viridiplantae</taxon>
        <taxon>Streptophyta</taxon>
        <taxon>Embryophyta</taxon>
        <taxon>Tracheophyta</taxon>
        <taxon>Spermatophyta</taxon>
        <taxon>Magnoliopsida</taxon>
        <taxon>Liliopsida</taxon>
        <taxon>Poales</taxon>
        <taxon>Poaceae</taxon>
        <taxon>PACMAD clade</taxon>
        <taxon>Arundinoideae</taxon>
        <taxon>Arundineae</taxon>
        <taxon>Arundo</taxon>
    </lineage>
</organism>
<evidence type="ECO:0000313" key="1">
    <source>
        <dbReference type="EMBL" id="JAE25799.1"/>
    </source>
</evidence>
<name>A0A0A9GQV9_ARUDO</name>
<dbReference type="AlphaFoldDB" id="A0A0A9GQV9"/>
<accession>A0A0A9GQV9</accession>
<reference evidence="1" key="2">
    <citation type="journal article" date="2015" name="Data Brief">
        <title>Shoot transcriptome of the giant reed, Arundo donax.</title>
        <authorList>
            <person name="Barrero R.A."/>
            <person name="Guerrero F.D."/>
            <person name="Moolhuijzen P."/>
            <person name="Goolsby J.A."/>
            <person name="Tidwell J."/>
            <person name="Bellgard S.E."/>
            <person name="Bellgard M.I."/>
        </authorList>
    </citation>
    <scope>NUCLEOTIDE SEQUENCE</scope>
    <source>
        <tissue evidence="1">Shoot tissue taken approximately 20 cm above the soil surface</tissue>
    </source>
</reference>
<reference evidence="1" key="1">
    <citation type="submission" date="2014-09" db="EMBL/GenBank/DDBJ databases">
        <authorList>
            <person name="Magalhaes I.L.F."/>
            <person name="Oliveira U."/>
            <person name="Santos F.R."/>
            <person name="Vidigal T.H.D.A."/>
            <person name="Brescovit A.D."/>
            <person name="Santos A.J."/>
        </authorList>
    </citation>
    <scope>NUCLEOTIDE SEQUENCE</scope>
    <source>
        <tissue evidence="1">Shoot tissue taken approximately 20 cm above the soil surface</tissue>
    </source>
</reference>
<sequence>MFKQDYVRIKIGCRDVTKVSAVAEDVIDEYFHDFLFEREVPVDEAPPNETVAISNANAPPSVDLSERTPKKAKVCSSKV</sequence>
<dbReference type="EMBL" id="GBRH01172097">
    <property type="protein sequence ID" value="JAE25799.1"/>
    <property type="molecule type" value="Transcribed_RNA"/>
</dbReference>
<protein>
    <submittedName>
        <fullName evidence="1">Uncharacterized protein</fullName>
    </submittedName>
</protein>
<proteinExistence type="predicted"/>